<gene>
    <name evidence="1" type="ORF">EDD29_0446</name>
</gene>
<keyword evidence="2" id="KW-1185">Reference proteome</keyword>
<dbReference type="InterPro" id="IPR004027">
    <property type="entry name" value="SEC_C_motif"/>
</dbReference>
<protein>
    <submittedName>
        <fullName evidence="1">SEC-C motif-containing protein</fullName>
    </submittedName>
</protein>
<evidence type="ECO:0000313" key="2">
    <source>
        <dbReference type="Proteomes" id="UP000272400"/>
    </source>
</evidence>
<dbReference type="AlphaFoldDB" id="A0A3N1CQG6"/>
<reference evidence="1 2" key="1">
    <citation type="submission" date="2018-11" db="EMBL/GenBank/DDBJ databases">
        <title>Sequencing the genomes of 1000 actinobacteria strains.</title>
        <authorList>
            <person name="Klenk H.-P."/>
        </authorList>
    </citation>
    <scope>NUCLEOTIDE SEQUENCE [LARGE SCALE GENOMIC DNA]</scope>
    <source>
        <strain evidence="1 2">DSM 44254</strain>
    </source>
</reference>
<comment type="caution">
    <text evidence="1">The sequence shown here is derived from an EMBL/GenBank/DDBJ whole genome shotgun (WGS) entry which is preliminary data.</text>
</comment>
<dbReference type="Gene3D" id="3.10.450.50">
    <property type="match status" value="1"/>
</dbReference>
<dbReference type="Gene3D" id="1.25.40.10">
    <property type="entry name" value="Tetratricopeptide repeat domain"/>
    <property type="match status" value="1"/>
</dbReference>
<organism evidence="1 2">
    <name type="scientific">Actinocorallia herbida</name>
    <dbReference type="NCBI Taxonomy" id="58109"/>
    <lineage>
        <taxon>Bacteria</taxon>
        <taxon>Bacillati</taxon>
        <taxon>Actinomycetota</taxon>
        <taxon>Actinomycetes</taxon>
        <taxon>Streptosporangiales</taxon>
        <taxon>Thermomonosporaceae</taxon>
        <taxon>Actinocorallia</taxon>
    </lineage>
</organism>
<name>A0A3N1CQG6_9ACTN</name>
<accession>A0A3N1CQG6</accession>
<dbReference type="SUPFAM" id="SSF48452">
    <property type="entry name" value="TPR-like"/>
    <property type="match status" value="1"/>
</dbReference>
<dbReference type="Pfam" id="PF02810">
    <property type="entry name" value="SEC-C"/>
    <property type="match status" value="1"/>
</dbReference>
<dbReference type="Proteomes" id="UP000272400">
    <property type="component" value="Unassembled WGS sequence"/>
</dbReference>
<dbReference type="OrthoDB" id="3343588at2"/>
<dbReference type="EMBL" id="RJKE01000001">
    <property type="protein sequence ID" value="ROO82958.1"/>
    <property type="molecule type" value="Genomic_DNA"/>
</dbReference>
<sequence>MGTAKGKAEALALEKDALKWPDQRAEILMEAARAWADAGESARALEIYDGLAASADEEDAQFARTARIELLAELGRPEEAEAELARLSAAGPLPGPATLAAEWLESQGRPAEALTWFNMACREVLALDEDALADVDVFSGFELVGRARVRAALGLPPDTADLAVSRNRARLNDRTDAPDADGRVLGSFFVGSDVAAAFAAGLVSGKAKDSPGSYFREVELGWRASAREAGVSKLTILPLRVDDLLSFAAATGRDPAEEATRREHLYEAAWTGTPLLTWPPGRNEPCWCGSGHKYKKCCGV</sequence>
<dbReference type="SUPFAM" id="SSF103642">
    <property type="entry name" value="Sec-C motif"/>
    <property type="match status" value="1"/>
</dbReference>
<dbReference type="RefSeq" id="WP_148085852.1">
    <property type="nucleotide sequence ID" value="NZ_RJKE01000001.1"/>
</dbReference>
<dbReference type="InterPro" id="IPR011990">
    <property type="entry name" value="TPR-like_helical_dom_sf"/>
</dbReference>
<evidence type="ECO:0000313" key="1">
    <source>
        <dbReference type="EMBL" id="ROO82958.1"/>
    </source>
</evidence>
<proteinExistence type="predicted"/>